<dbReference type="Proteomes" id="UP000777482">
    <property type="component" value="Unassembled WGS sequence"/>
</dbReference>
<comment type="caution">
    <text evidence="12">The sequence shown here is derived from an EMBL/GenBank/DDBJ whole genome shotgun (WGS) entry which is preliminary data.</text>
</comment>
<dbReference type="GO" id="GO:0004379">
    <property type="term" value="F:glycylpeptide N-tetradecanoyltransferase activity"/>
    <property type="evidence" value="ECO:0007669"/>
    <property type="project" value="UniProtKB-EC"/>
</dbReference>
<evidence type="ECO:0000256" key="3">
    <source>
        <dbReference type="ARBA" id="ARBA00012923"/>
    </source>
</evidence>
<keyword evidence="9" id="KW-0175">Coiled coil</keyword>
<comment type="similarity">
    <text evidence="1 8">Belongs to the NMT family.</text>
</comment>
<dbReference type="PROSITE" id="PS00976">
    <property type="entry name" value="NMT_2"/>
    <property type="match status" value="1"/>
</dbReference>
<dbReference type="InterPro" id="IPR000903">
    <property type="entry name" value="NMT"/>
</dbReference>
<evidence type="ECO:0000256" key="5">
    <source>
        <dbReference type="ARBA" id="ARBA00022679"/>
    </source>
</evidence>
<dbReference type="Gene3D" id="3.40.630.30">
    <property type="match status" value="2"/>
</dbReference>
<dbReference type="Pfam" id="PF01233">
    <property type="entry name" value="NMT"/>
    <property type="match status" value="1"/>
</dbReference>
<evidence type="ECO:0000256" key="8">
    <source>
        <dbReference type="RuleBase" id="RU004178"/>
    </source>
</evidence>
<reference evidence="12 13" key="1">
    <citation type="submission" date="2020-11" db="EMBL/GenBank/DDBJ databases">
        <title>Kefir isolates.</title>
        <authorList>
            <person name="Marcisauskas S."/>
            <person name="Kim Y."/>
            <person name="Blasche S."/>
        </authorList>
    </citation>
    <scope>NUCLEOTIDE SEQUENCE [LARGE SCALE GENOMIC DNA]</scope>
    <source>
        <strain evidence="12 13">KR</strain>
    </source>
</reference>
<evidence type="ECO:0000256" key="7">
    <source>
        <dbReference type="RuleBase" id="RU000586"/>
    </source>
</evidence>
<evidence type="ECO:0000256" key="10">
    <source>
        <dbReference type="SAM" id="MobiDB-lite"/>
    </source>
</evidence>
<dbReference type="Pfam" id="PF02799">
    <property type="entry name" value="NMT_C"/>
    <property type="match status" value="1"/>
</dbReference>
<evidence type="ECO:0000256" key="9">
    <source>
        <dbReference type="SAM" id="Coils"/>
    </source>
</evidence>
<dbReference type="SUPFAM" id="SSF55729">
    <property type="entry name" value="Acyl-CoA N-acyltransferases (Nat)"/>
    <property type="match status" value="2"/>
</dbReference>
<keyword evidence="6 7" id="KW-0012">Acyltransferase</keyword>
<gene>
    <name evidence="12" type="primary">NMT1</name>
    <name evidence="12" type="ORF">C6P46_000839</name>
</gene>
<evidence type="ECO:0000256" key="1">
    <source>
        <dbReference type="ARBA" id="ARBA00009469"/>
    </source>
</evidence>
<feature type="region of interest" description="Disordered" evidence="10">
    <location>
        <begin position="24"/>
        <end position="157"/>
    </location>
</feature>
<dbReference type="InterPro" id="IPR000182">
    <property type="entry name" value="GNAT_dom"/>
</dbReference>
<evidence type="ECO:0000259" key="11">
    <source>
        <dbReference type="PROSITE" id="PS51186"/>
    </source>
</evidence>
<dbReference type="InterPro" id="IPR022677">
    <property type="entry name" value="NMT_C"/>
</dbReference>
<dbReference type="InterPro" id="IPR022676">
    <property type="entry name" value="NMT_N"/>
</dbReference>
<feature type="compositionally biased region" description="Low complexity" evidence="10">
    <location>
        <begin position="24"/>
        <end position="42"/>
    </location>
</feature>
<dbReference type="PANTHER" id="PTHR11377">
    <property type="entry name" value="N-MYRISTOYL TRANSFERASE"/>
    <property type="match status" value="1"/>
</dbReference>
<evidence type="ECO:0000256" key="6">
    <source>
        <dbReference type="ARBA" id="ARBA00023315"/>
    </source>
</evidence>
<feature type="compositionally biased region" description="Basic and acidic residues" evidence="10">
    <location>
        <begin position="859"/>
        <end position="868"/>
    </location>
</feature>
<feature type="compositionally biased region" description="Acidic residues" evidence="10">
    <location>
        <begin position="837"/>
        <end position="851"/>
    </location>
</feature>
<feature type="region of interest" description="Disordered" evidence="10">
    <location>
        <begin position="836"/>
        <end position="905"/>
    </location>
</feature>
<evidence type="ECO:0000256" key="4">
    <source>
        <dbReference type="ARBA" id="ARBA00022240"/>
    </source>
</evidence>
<dbReference type="PANTHER" id="PTHR11377:SF5">
    <property type="entry name" value="GLYCYLPEPTIDE N-TETRADECANOYLTRANSFERASE"/>
    <property type="match status" value="1"/>
</dbReference>
<dbReference type="InterPro" id="IPR022678">
    <property type="entry name" value="NMT_CS"/>
</dbReference>
<keyword evidence="13" id="KW-1185">Reference proteome</keyword>
<proteinExistence type="inferred from homology"/>
<organism evidence="12 13">
    <name type="scientific">Rhodotorula mucilaginosa</name>
    <name type="common">Yeast</name>
    <name type="synonym">Rhodotorula rubra</name>
    <dbReference type="NCBI Taxonomy" id="5537"/>
    <lineage>
        <taxon>Eukaryota</taxon>
        <taxon>Fungi</taxon>
        <taxon>Dikarya</taxon>
        <taxon>Basidiomycota</taxon>
        <taxon>Pucciniomycotina</taxon>
        <taxon>Microbotryomycetes</taxon>
        <taxon>Sporidiobolales</taxon>
        <taxon>Sporidiobolaceae</taxon>
        <taxon>Rhodotorula</taxon>
    </lineage>
</organism>
<evidence type="ECO:0000313" key="12">
    <source>
        <dbReference type="EMBL" id="KAG0655551.1"/>
    </source>
</evidence>
<feature type="compositionally biased region" description="Low complexity" evidence="10">
    <location>
        <begin position="879"/>
        <end position="895"/>
    </location>
</feature>
<comment type="catalytic activity">
    <reaction evidence="7">
        <text>N-terminal glycyl-[protein] + tetradecanoyl-CoA = N-tetradecanoylglycyl-[protein] + CoA + H(+)</text>
        <dbReference type="Rhea" id="RHEA:15521"/>
        <dbReference type="Rhea" id="RHEA-COMP:12666"/>
        <dbReference type="Rhea" id="RHEA-COMP:12667"/>
        <dbReference type="ChEBI" id="CHEBI:15378"/>
        <dbReference type="ChEBI" id="CHEBI:57287"/>
        <dbReference type="ChEBI" id="CHEBI:57385"/>
        <dbReference type="ChEBI" id="CHEBI:64723"/>
        <dbReference type="ChEBI" id="CHEBI:133050"/>
        <dbReference type="EC" id="2.3.1.97"/>
    </reaction>
</comment>
<sequence>MDESKMTATAADLERALVESLADAAMPSLAAADDQQQPAPTTAEDEEEDATTALAYQDGDLPEFSDGESERNAASSSAAGGGLPRHALVPAKSAKGPGGRRKVPIAALKARLTGAGSSAASAAAKKASTAPPPTAAAALTAAHAQDKGKGKGKRKELKLSDSQLDAVAQRIAQEHPELPKLSPDQVQELVASMQIDKDVLLGKKGLMGKGTKDMASHKFWKTQPVVKLDQRDEVKEGVIEADKKPEEIRQEPVELHKDFRWVTVNLSDPNELKEVYELLTHHYVEDLDATFRFDYSPEFIEWALKPPGYFADWHVGIRVAETGKLVAFIAGIPIELRVRNATKRCTEINFLVVHKKLRSKRFAPILIQEVTRRTHLRGIFQAIYTAGVFLPTPVSRCQYYHRNLNPPKLVKLGFSAVPRNSTVARMSTYYRVPTETSIPGLRELEKRDLKQASRLLRAYMARFDMAPLLSNKDIEHALWTGRGKDVNGKRENQVTWAYVVEDPVTHRITDVFSFYALPSTALKSQPLTNVNAAYLYYYATTAAPSCADLGDGSVAVPVKNWKDETASERAALGERLKLLMADALVVVAKNGFDVLNSLTIQDNSLFLEDLKFGKGDGFLHYYLYNYATKPIAGGIDANEGGSGIGVVMLCDLKIASLFLRTLSKPIATKIKQQAKEHDGFKKRTVTMAQWLHRAEMNLRVKLLGESPRHVRPLSETKAIESGANFLSEGFLFSVAATIILGETWRARRAENKRRDGVKEALEQHEAQLQELEARIVRDRQREEESTRRERELEKVVEEIVSIGLRGGFGELSDEWKRHLSMGELASRFRNAGRVLKDEDDEGAPPPDDDEPSIQPLSPDAKEAVEKFRQAVSSAAKEQSAASPSLPPSTASPADAGTAAPKDSDP</sequence>
<feature type="domain" description="N-acetyltransferase" evidence="11">
    <location>
        <begin position="270"/>
        <end position="435"/>
    </location>
</feature>
<accession>A0A9P6VTU4</accession>
<evidence type="ECO:0000313" key="13">
    <source>
        <dbReference type="Proteomes" id="UP000777482"/>
    </source>
</evidence>
<protein>
    <recommendedName>
        <fullName evidence="4 7">Glycylpeptide N-tetradecanoyltransferase</fullName>
        <ecNumber evidence="3 7">2.3.1.97</ecNumber>
    </recommendedName>
</protein>
<comment type="function">
    <text evidence="7">Adds a myristoyl group to the N-terminal glycine residue of certain cellular proteins.</text>
</comment>
<dbReference type="OrthoDB" id="60315at2759"/>
<dbReference type="EMBL" id="PUHQ01000117">
    <property type="protein sequence ID" value="KAG0655551.1"/>
    <property type="molecule type" value="Genomic_DNA"/>
</dbReference>
<dbReference type="PROSITE" id="PS51186">
    <property type="entry name" value="GNAT"/>
    <property type="match status" value="1"/>
</dbReference>
<dbReference type="InterPro" id="IPR016181">
    <property type="entry name" value="Acyl_CoA_acyltransferase"/>
</dbReference>
<evidence type="ECO:0000256" key="2">
    <source>
        <dbReference type="ARBA" id="ARBA00011245"/>
    </source>
</evidence>
<dbReference type="GO" id="GO:0005737">
    <property type="term" value="C:cytoplasm"/>
    <property type="evidence" value="ECO:0007669"/>
    <property type="project" value="TreeGrafter"/>
</dbReference>
<name>A0A9P6VTU4_RHOMI</name>
<dbReference type="Pfam" id="PF07047">
    <property type="entry name" value="OPA3"/>
    <property type="match status" value="1"/>
</dbReference>
<dbReference type="InterPro" id="IPR010754">
    <property type="entry name" value="OPA3-like"/>
</dbReference>
<feature type="compositionally biased region" description="Low complexity" evidence="10">
    <location>
        <begin position="112"/>
        <end position="142"/>
    </location>
</feature>
<dbReference type="AlphaFoldDB" id="A0A9P6VTU4"/>
<dbReference type="EC" id="2.3.1.97" evidence="3 7"/>
<dbReference type="FunFam" id="3.40.630.30:FF:000042">
    <property type="entry name" value="Glycylpeptide N-tetradecanoyltransferase"/>
    <property type="match status" value="1"/>
</dbReference>
<feature type="coiled-coil region" evidence="9">
    <location>
        <begin position="747"/>
        <end position="788"/>
    </location>
</feature>
<comment type="subunit">
    <text evidence="2">Monomer.</text>
</comment>
<keyword evidence="5 7" id="KW-0808">Transferase</keyword>